<accession>A0A109UYU5</accession>
<evidence type="ECO:0000256" key="2">
    <source>
        <dbReference type="ARBA" id="ARBA00004609"/>
    </source>
</evidence>
<evidence type="ECO:0000256" key="5">
    <source>
        <dbReference type="ARBA" id="ARBA00022622"/>
    </source>
</evidence>
<proteinExistence type="inferred from homology"/>
<keyword evidence="6 16" id="KW-0732">Signal</keyword>
<evidence type="ECO:0000256" key="4">
    <source>
        <dbReference type="ARBA" id="ARBA00012350"/>
    </source>
</evidence>
<evidence type="ECO:0000256" key="11">
    <source>
        <dbReference type="ARBA" id="ARBA00023295"/>
    </source>
</evidence>
<organism evidence="17 18">
    <name type="scientific">Eremothecium sinecaudum</name>
    <dbReference type="NCBI Taxonomy" id="45286"/>
    <lineage>
        <taxon>Eukaryota</taxon>
        <taxon>Fungi</taxon>
        <taxon>Dikarya</taxon>
        <taxon>Ascomycota</taxon>
        <taxon>Saccharomycotina</taxon>
        <taxon>Saccharomycetes</taxon>
        <taxon>Saccharomycetales</taxon>
        <taxon>Saccharomycetaceae</taxon>
        <taxon>Eremothecium</taxon>
    </lineage>
</organism>
<evidence type="ECO:0000256" key="12">
    <source>
        <dbReference type="ARBA" id="ARBA00023316"/>
    </source>
</evidence>
<keyword evidence="8 15" id="KW-0472">Membrane</keyword>
<dbReference type="SUPFAM" id="SSF48208">
    <property type="entry name" value="Six-hairpin glycosidases"/>
    <property type="match status" value="1"/>
</dbReference>
<evidence type="ECO:0000256" key="7">
    <source>
        <dbReference type="ARBA" id="ARBA00022801"/>
    </source>
</evidence>
<keyword evidence="9" id="KW-0325">Glycoprotein</keyword>
<name>A0A109UYU5_9SACH</name>
<keyword evidence="5" id="KW-0336">GPI-anchor</keyword>
<feature type="chain" id="PRO_5007141045" description="Mannan endo-1,6-alpha-mannosidase" evidence="16">
    <location>
        <begin position="18"/>
        <end position="452"/>
    </location>
</feature>
<evidence type="ECO:0000313" key="18">
    <source>
        <dbReference type="Proteomes" id="UP000243052"/>
    </source>
</evidence>
<evidence type="ECO:0000256" key="3">
    <source>
        <dbReference type="ARBA" id="ARBA00009699"/>
    </source>
</evidence>
<dbReference type="EMBL" id="CP014243">
    <property type="protein sequence ID" value="AMD19657.1"/>
    <property type="molecule type" value="Genomic_DNA"/>
</dbReference>
<dbReference type="GO" id="GO:0071555">
    <property type="term" value="P:cell wall organization"/>
    <property type="evidence" value="ECO:0007669"/>
    <property type="project" value="UniProtKB-KW"/>
</dbReference>
<keyword evidence="7 14" id="KW-0378">Hydrolase</keyword>
<dbReference type="Gene3D" id="1.50.10.20">
    <property type="match status" value="1"/>
</dbReference>
<comment type="similarity">
    <text evidence="3 14">Belongs to the glycosyl hydrolase 76 family.</text>
</comment>
<dbReference type="Proteomes" id="UP000243052">
    <property type="component" value="Chromosome iii"/>
</dbReference>
<dbReference type="OrthoDB" id="4187847at2759"/>
<evidence type="ECO:0000256" key="8">
    <source>
        <dbReference type="ARBA" id="ARBA00023136"/>
    </source>
</evidence>
<evidence type="ECO:0000256" key="9">
    <source>
        <dbReference type="ARBA" id="ARBA00023180"/>
    </source>
</evidence>
<comment type="function">
    <text evidence="13">Required for normal synthesis of the cell wall.</text>
</comment>
<dbReference type="InterPro" id="IPR005198">
    <property type="entry name" value="Glyco_hydro_76"/>
</dbReference>
<sequence>MKVLLGLLLLLARFCYGLQLDLDNLDSLKAATGLVADGLMDYYSGKKPGGTVGMFTNPYYWWQAGAAWGSILDFGFYMENNTYEAEMVEALLAQVGDRKDYVPFEQATSLGNDDQAFWALAAMAAAERNVTNPPEDQPQWLALAQAVFNTMASRWDDSTCGGGLRWQIFKFNDGYDYKNSVSNGALFHIASRLARYTGNNTYADWAEKTFDWMHEVGFIADVNGWHFVYDGASADDDCKNIAKLQWTYNQGLILAGCAYLYNYTGSDIWHQRTQDFLKSSIVFFNDKDVLFEAACQGVASGGANTCNVDQRSFKAYFSRFLGLTAQLVPESRTQIMKWLRASALGAASSCSGGYDGHTCGMNWFLGKWDGVFGLGEQMAALEVFQNLRCLDRPAPYTAADGGSSIGDPAAGTTPTKFSAPPLNLKAGDKAGAAILTAVLGISIVSCAIWLFI</sequence>
<dbReference type="GO" id="GO:0005886">
    <property type="term" value="C:plasma membrane"/>
    <property type="evidence" value="ECO:0007669"/>
    <property type="project" value="UniProtKB-SubCell"/>
</dbReference>
<comment type="subcellular location">
    <subcellularLocation>
        <location evidence="2">Cell membrane</location>
        <topology evidence="2">Lipid-anchor</topology>
        <topology evidence="2">GPI-anchor</topology>
    </subcellularLocation>
</comment>
<dbReference type="Pfam" id="PF03663">
    <property type="entry name" value="Glyco_hydro_76"/>
    <property type="match status" value="1"/>
</dbReference>
<dbReference type="GO" id="GO:0009272">
    <property type="term" value="P:fungal-type cell wall biogenesis"/>
    <property type="evidence" value="ECO:0007669"/>
    <property type="project" value="TreeGrafter"/>
</dbReference>
<evidence type="ECO:0000256" key="13">
    <source>
        <dbReference type="ARBA" id="ARBA00054068"/>
    </source>
</evidence>
<feature type="signal peptide" evidence="16">
    <location>
        <begin position="1"/>
        <end position="17"/>
    </location>
</feature>
<dbReference type="PANTHER" id="PTHR12145:SF36">
    <property type="entry name" value="MANNAN ENDO-1,6-ALPHA-MANNOSIDASE DCW1"/>
    <property type="match status" value="1"/>
</dbReference>
<dbReference type="RefSeq" id="XP_017986653.1">
    <property type="nucleotide sequence ID" value="XM_018131459.1"/>
</dbReference>
<evidence type="ECO:0000313" key="17">
    <source>
        <dbReference type="EMBL" id="AMD19657.1"/>
    </source>
</evidence>
<dbReference type="GO" id="GO:0007117">
    <property type="term" value="P:budding cell bud growth"/>
    <property type="evidence" value="ECO:0007669"/>
    <property type="project" value="TreeGrafter"/>
</dbReference>
<evidence type="ECO:0000256" key="6">
    <source>
        <dbReference type="ARBA" id="ARBA00022729"/>
    </source>
</evidence>
<keyword evidence="12" id="KW-0961">Cell wall biogenesis/degradation</keyword>
<dbReference type="EC" id="3.2.1.101" evidence="4 14"/>
<keyword evidence="15" id="KW-1133">Transmembrane helix</keyword>
<feature type="transmembrane region" description="Helical" evidence="15">
    <location>
        <begin position="430"/>
        <end position="451"/>
    </location>
</feature>
<evidence type="ECO:0000256" key="10">
    <source>
        <dbReference type="ARBA" id="ARBA00023288"/>
    </source>
</evidence>
<protein>
    <recommendedName>
        <fullName evidence="4 14">Mannan endo-1,6-alpha-mannosidase</fullName>
        <ecNumber evidence="4 14">3.2.1.101</ecNumber>
    </recommendedName>
</protein>
<evidence type="ECO:0000256" key="16">
    <source>
        <dbReference type="SAM" id="SignalP"/>
    </source>
</evidence>
<dbReference type="FunFam" id="1.50.10.20:FF:000006">
    <property type="entry name" value="Mannan endo-1,6-alpha-mannosidase"/>
    <property type="match status" value="1"/>
</dbReference>
<dbReference type="InterPro" id="IPR008928">
    <property type="entry name" value="6-hairpin_glycosidase_sf"/>
</dbReference>
<dbReference type="AlphaFoldDB" id="A0A109UYU5"/>
<evidence type="ECO:0000256" key="15">
    <source>
        <dbReference type="SAM" id="Phobius"/>
    </source>
</evidence>
<keyword evidence="15" id="KW-0812">Transmembrane</keyword>
<dbReference type="InterPro" id="IPR014480">
    <property type="entry name" value="Mannan-1_6-alpha_mannosidase"/>
</dbReference>
<comment type="catalytic activity">
    <reaction evidence="1 14">
        <text>Random hydrolysis of (1-&gt;6)-alpha-D-mannosidic linkages in unbranched (1-&gt;6)-mannans.</text>
        <dbReference type="EC" id="3.2.1.101"/>
    </reaction>
</comment>
<dbReference type="GeneID" id="28722862"/>
<keyword evidence="18" id="KW-1185">Reference proteome</keyword>
<dbReference type="PANTHER" id="PTHR12145">
    <property type="entry name" value="MANNAN ENDO-1,6-ALPHA-MANNOSIDASE DCW1"/>
    <property type="match status" value="1"/>
</dbReference>
<evidence type="ECO:0000256" key="1">
    <source>
        <dbReference type="ARBA" id="ARBA00001452"/>
    </source>
</evidence>
<keyword evidence="11 14" id="KW-0326">Glycosidase</keyword>
<keyword evidence="10" id="KW-0449">Lipoprotein</keyword>
<gene>
    <name evidence="17" type="ORF">AW171_hschr31498</name>
</gene>
<dbReference type="GO" id="GO:0008496">
    <property type="term" value="F:mannan endo-1,6-alpha-mannosidase activity"/>
    <property type="evidence" value="ECO:0007669"/>
    <property type="project" value="UniProtKB-UniRule"/>
</dbReference>
<reference evidence="17 18" key="1">
    <citation type="submission" date="2016-01" db="EMBL/GenBank/DDBJ databases">
        <title>Genome sequence of the yeast Holleya sinecauda.</title>
        <authorList>
            <person name="Dietrich F.S."/>
        </authorList>
    </citation>
    <scope>NUCLEOTIDE SEQUENCE [LARGE SCALE GENOMIC DNA]</scope>
    <source>
        <strain evidence="17 18">ATCC 58844</strain>
    </source>
</reference>
<dbReference type="PIRSF" id="PIRSF016302">
    <property type="entry name" value="Man_a_manosd"/>
    <property type="match status" value="1"/>
</dbReference>
<dbReference type="GO" id="GO:0098552">
    <property type="term" value="C:side of membrane"/>
    <property type="evidence" value="ECO:0007669"/>
    <property type="project" value="UniProtKB-KW"/>
</dbReference>
<evidence type="ECO:0000256" key="14">
    <source>
        <dbReference type="PIRNR" id="PIRNR016302"/>
    </source>
</evidence>
<dbReference type="GO" id="GO:0016052">
    <property type="term" value="P:carbohydrate catabolic process"/>
    <property type="evidence" value="ECO:0007669"/>
    <property type="project" value="InterPro"/>
</dbReference>
<dbReference type="STRING" id="45286.A0A109UYU5"/>